<feature type="transmembrane region" description="Helical" evidence="1">
    <location>
        <begin position="440"/>
        <end position="463"/>
    </location>
</feature>
<dbReference type="SUPFAM" id="SSF103473">
    <property type="entry name" value="MFS general substrate transporter"/>
    <property type="match status" value="1"/>
</dbReference>
<keyword evidence="1" id="KW-0472">Membrane</keyword>
<feature type="transmembrane region" description="Helical" evidence="1">
    <location>
        <begin position="359"/>
        <end position="383"/>
    </location>
</feature>
<evidence type="ECO:0000256" key="1">
    <source>
        <dbReference type="SAM" id="Phobius"/>
    </source>
</evidence>
<evidence type="ECO:0000313" key="2">
    <source>
        <dbReference type="EMBL" id="MBB4660771.1"/>
    </source>
</evidence>
<evidence type="ECO:0000313" key="3">
    <source>
        <dbReference type="Proteomes" id="UP000585272"/>
    </source>
</evidence>
<reference evidence="2 3" key="1">
    <citation type="submission" date="2020-08" db="EMBL/GenBank/DDBJ databases">
        <title>Genomic Encyclopedia of Archaeal and Bacterial Type Strains, Phase II (KMG-II): from individual species to whole genera.</title>
        <authorList>
            <person name="Goeker M."/>
        </authorList>
    </citation>
    <scope>NUCLEOTIDE SEQUENCE [LARGE SCALE GENOMIC DNA]</scope>
    <source>
        <strain evidence="2 3">DSM 23288</strain>
    </source>
</reference>
<dbReference type="PANTHER" id="PTHR23542:SF1">
    <property type="entry name" value="MAJOR FACILITATOR SUPERFAMILY (MFS) PROFILE DOMAIN-CONTAINING PROTEIN"/>
    <property type="match status" value="1"/>
</dbReference>
<sequence length="464" mass="43603">MSVYGALLARPGARALACACALGWLSFGGLVLVIVLAAERATGSFPTAGATAAAFTAASASLAPLRGRLVDRRGGPALLALALLHALALTAFAAAAGVVVMPGAPADGGMPAAGAGGGGAVLAAGGDAGVAGVGVLAAGGDAGVAGAPTAALIVFAALAGACAPPLVAAARALWPRVAGPSLVRTAHALNALLGDLGGVAGPALAALLTTVAAPAVAPALLALGPLAGALLLARAASALPRPAPSPTDPAVGGDGGDLCHPGVAERHLDDRGPGEGGPCGAGGRRGVLRGNRGMQVLLAGDLLAGTLLGAAELLAPARAEAAGTPQLAALPLALLAAGSAAGALWSGRSRRAGAPAARALGGLALLATALPAGLLASLLSPTTASPHAAGLLATPLGASGNPLAPLCLAFPLAGVGYGLFTVALLELLDRLVPARNAVEALTWLTTAQGAGLALGTLLGGLAAG</sequence>
<accession>A0A840I929</accession>
<keyword evidence="3" id="KW-1185">Reference proteome</keyword>
<dbReference type="Gene3D" id="1.20.1250.20">
    <property type="entry name" value="MFS general substrate transporter like domains"/>
    <property type="match status" value="1"/>
</dbReference>
<feature type="transmembrane region" description="Helical" evidence="1">
    <location>
        <begin position="327"/>
        <end position="347"/>
    </location>
</feature>
<gene>
    <name evidence="2" type="ORF">BDZ31_000344</name>
</gene>
<feature type="transmembrane region" description="Helical" evidence="1">
    <location>
        <begin position="215"/>
        <end position="233"/>
    </location>
</feature>
<name>A0A840I929_9ACTN</name>
<feature type="transmembrane region" description="Helical" evidence="1">
    <location>
        <begin position="44"/>
        <end position="65"/>
    </location>
</feature>
<protein>
    <recommendedName>
        <fullName evidence="4">MFS transporter</fullName>
    </recommendedName>
</protein>
<keyword evidence="1" id="KW-1133">Transmembrane helix</keyword>
<feature type="transmembrane region" description="Helical" evidence="1">
    <location>
        <begin position="77"/>
        <end position="101"/>
    </location>
</feature>
<keyword evidence="1" id="KW-0812">Transmembrane</keyword>
<dbReference type="RefSeq" id="WP_183338371.1">
    <property type="nucleotide sequence ID" value="NZ_JACHNU010000001.1"/>
</dbReference>
<comment type="caution">
    <text evidence="2">The sequence shown here is derived from an EMBL/GenBank/DDBJ whole genome shotgun (WGS) entry which is preliminary data.</text>
</comment>
<dbReference type="PANTHER" id="PTHR23542">
    <property type="match status" value="1"/>
</dbReference>
<dbReference type="Proteomes" id="UP000585272">
    <property type="component" value="Unassembled WGS sequence"/>
</dbReference>
<dbReference type="AlphaFoldDB" id="A0A840I929"/>
<organism evidence="2 3">
    <name type="scientific">Conexibacter arvalis</name>
    <dbReference type="NCBI Taxonomy" id="912552"/>
    <lineage>
        <taxon>Bacteria</taxon>
        <taxon>Bacillati</taxon>
        <taxon>Actinomycetota</taxon>
        <taxon>Thermoleophilia</taxon>
        <taxon>Solirubrobacterales</taxon>
        <taxon>Conexibacteraceae</taxon>
        <taxon>Conexibacter</taxon>
    </lineage>
</organism>
<feature type="transmembrane region" description="Helical" evidence="1">
    <location>
        <begin position="12"/>
        <end position="38"/>
    </location>
</feature>
<dbReference type="InterPro" id="IPR036259">
    <property type="entry name" value="MFS_trans_sf"/>
</dbReference>
<feature type="transmembrane region" description="Helical" evidence="1">
    <location>
        <begin position="403"/>
        <end position="428"/>
    </location>
</feature>
<dbReference type="EMBL" id="JACHNU010000001">
    <property type="protein sequence ID" value="MBB4660771.1"/>
    <property type="molecule type" value="Genomic_DNA"/>
</dbReference>
<feature type="transmembrane region" description="Helical" evidence="1">
    <location>
        <begin position="150"/>
        <end position="174"/>
    </location>
</feature>
<evidence type="ECO:0008006" key="4">
    <source>
        <dbReference type="Google" id="ProtNLM"/>
    </source>
</evidence>
<proteinExistence type="predicted"/>
<feature type="transmembrane region" description="Helical" evidence="1">
    <location>
        <begin position="294"/>
        <end position="315"/>
    </location>
</feature>